<accession>A0A926DYH5</accession>
<keyword evidence="1" id="KW-0813">Transport</keyword>
<feature type="transmembrane region" description="Helical" evidence="10">
    <location>
        <begin position="45"/>
        <end position="64"/>
    </location>
</feature>
<evidence type="ECO:0000256" key="1">
    <source>
        <dbReference type="ARBA" id="ARBA00022448"/>
    </source>
</evidence>
<gene>
    <name evidence="11" type="ORF">H8711_11685</name>
</gene>
<keyword evidence="3" id="KW-0285">Flavoprotein</keyword>
<keyword evidence="12" id="KW-1185">Reference proteome</keyword>
<evidence type="ECO:0000256" key="6">
    <source>
        <dbReference type="ARBA" id="ARBA00022967"/>
    </source>
</evidence>
<name>A0A926DYH5_9FIRM</name>
<dbReference type="RefSeq" id="WP_249283627.1">
    <property type="nucleotide sequence ID" value="NZ_JACRST010000026.1"/>
</dbReference>
<evidence type="ECO:0000256" key="4">
    <source>
        <dbReference type="ARBA" id="ARBA00022643"/>
    </source>
</evidence>
<dbReference type="GO" id="GO:0005886">
    <property type="term" value="C:plasma membrane"/>
    <property type="evidence" value="ECO:0007669"/>
    <property type="project" value="TreeGrafter"/>
</dbReference>
<keyword evidence="7" id="KW-0249">Electron transport</keyword>
<dbReference type="Proteomes" id="UP000653127">
    <property type="component" value="Unassembled WGS sequence"/>
</dbReference>
<dbReference type="InterPro" id="IPR004338">
    <property type="entry name" value="NqrB/RnfD"/>
</dbReference>
<keyword evidence="2" id="KW-0597">Phosphoprotein</keyword>
<dbReference type="AlphaFoldDB" id="A0A926DYH5"/>
<keyword evidence="5 10" id="KW-0812">Transmembrane</keyword>
<evidence type="ECO:0000256" key="9">
    <source>
        <dbReference type="ARBA" id="ARBA00023136"/>
    </source>
</evidence>
<protein>
    <submittedName>
        <fullName evidence="11">RnfABCDGE type electron transport complex subunit D</fullName>
    </submittedName>
</protein>
<evidence type="ECO:0000256" key="10">
    <source>
        <dbReference type="SAM" id="Phobius"/>
    </source>
</evidence>
<dbReference type="PANTHER" id="PTHR30578:SF0">
    <property type="entry name" value="ION-TRANSLOCATING OXIDOREDUCTASE COMPLEX SUBUNIT D"/>
    <property type="match status" value="1"/>
</dbReference>
<evidence type="ECO:0000256" key="2">
    <source>
        <dbReference type="ARBA" id="ARBA00022553"/>
    </source>
</evidence>
<dbReference type="PANTHER" id="PTHR30578">
    <property type="entry name" value="ELECTRON TRANSPORT COMPLEX PROTEIN RNFD"/>
    <property type="match status" value="1"/>
</dbReference>
<evidence type="ECO:0000313" key="12">
    <source>
        <dbReference type="Proteomes" id="UP000653127"/>
    </source>
</evidence>
<feature type="transmembrane region" description="Helical" evidence="10">
    <location>
        <begin position="85"/>
        <end position="107"/>
    </location>
</feature>
<dbReference type="InterPro" id="IPR011303">
    <property type="entry name" value="RnfD_bac"/>
</dbReference>
<dbReference type="GO" id="GO:0055085">
    <property type="term" value="P:transmembrane transport"/>
    <property type="evidence" value="ECO:0007669"/>
    <property type="project" value="InterPro"/>
</dbReference>
<reference evidence="11" key="1">
    <citation type="submission" date="2020-08" db="EMBL/GenBank/DDBJ databases">
        <title>Genome public.</title>
        <authorList>
            <person name="Liu C."/>
            <person name="Sun Q."/>
        </authorList>
    </citation>
    <scope>NUCLEOTIDE SEQUENCE</scope>
    <source>
        <strain evidence="11">NSJ-31</strain>
    </source>
</reference>
<proteinExistence type="predicted"/>
<dbReference type="EMBL" id="JACRST010000026">
    <property type="protein sequence ID" value="MBC8547585.1"/>
    <property type="molecule type" value="Genomic_DNA"/>
</dbReference>
<feature type="transmembrane region" description="Helical" evidence="10">
    <location>
        <begin position="210"/>
        <end position="228"/>
    </location>
</feature>
<evidence type="ECO:0000313" key="11">
    <source>
        <dbReference type="EMBL" id="MBC8547585.1"/>
    </source>
</evidence>
<keyword evidence="4" id="KW-0288">FMN</keyword>
<keyword evidence="8 10" id="KW-1133">Transmembrane helix</keyword>
<feature type="transmembrane region" description="Helical" evidence="10">
    <location>
        <begin position="183"/>
        <end position="203"/>
    </location>
</feature>
<dbReference type="GO" id="GO:0022900">
    <property type="term" value="P:electron transport chain"/>
    <property type="evidence" value="ECO:0007669"/>
    <property type="project" value="InterPro"/>
</dbReference>
<evidence type="ECO:0000256" key="5">
    <source>
        <dbReference type="ARBA" id="ARBA00022692"/>
    </source>
</evidence>
<feature type="transmembrane region" description="Helical" evidence="10">
    <location>
        <begin position="20"/>
        <end position="39"/>
    </location>
</feature>
<dbReference type="NCBIfam" id="TIGR01946">
    <property type="entry name" value="rnfD"/>
    <property type="match status" value="1"/>
</dbReference>
<evidence type="ECO:0000256" key="3">
    <source>
        <dbReference type="ARBA" id="ARBA00022630"/>
    </source>
</evidence>
<feature type="transmembrane region" description="Helical" evidence="10">
    <location>
        <begin position="268"/>
        <end position="286"/>
    </location>
</feature>
<comment type="caution">
    <text evidence="11">The sequence shown here is derived from an EMBL/GenBank/DDBJ whole genome shotgun (WGS) entry which is preliminary data.</text>
</comment>
<keyword evidence="9 10" id="KW-0472">Membrane</keyword>
<organism evidence="11 12">
    <name type="scientific">Ligaoa zhengdingensis</name>
    <dbReference type="NCBI Taxonomy" id="2763658"/>
    <lineage>
        <taxon>Bacteria</taxon>
        <taxon>Bacillati</taxon>
        <taxon>Bacillota</taxon>
        <taxon>Clostridia</taxon>
        <taxon>Eubacteriales</taxon>
        <taxon>Oscillospiraceae</taxon>
        <taxon>Ligaoa</taxon>
    </lineage>
</organism>
<dbReference type="Pfam" id="PF03116">
    <property type="entry name" value="NQR2_RnfD_RnfE"/>
    <property type="match status" value="1"/>
</dbReference>
<keyword evidence="6" id="KW-1278">Translocase</keyword>
<feature type="transmembrane region" description="Helical" evidence="10">
    <location>
        <begin position="234"/>
        <end position="256"/>
    </location>
</feature>
<sequence length="344" mass="37397">MLLKDHNAPHIKARETNRTVMGDAIIALLPLYLMAYYFYGLRALALGGVSVVTCVVADLLCVLLRGEKPNPRDFSPIVTGMIIPLMLPANIDYAIVVIGGLFAILFVKQPFGGVGQNLFNPAAGAFALMAISWPEKVFLYPEPLTRLAAFGETATKLTEGPAHALKLGGVPVINALDMITGNFAGPMGATNILVLATCLIYLIFRRTVSWQTPVTFLATSALIAGLFPRVSTGALNSVVLELLSGTLMFGAVFLLTDPVTSPKRGLSKYIYGIVAAVVTMMFRRFGGYEQTVMFAVLLMNALAPVIDRLSESILRILRRVHLEPRKRRNARAPRRPQEKKAAQV</sequence>
<evidence type="ECO:0000256" key="8">
    <source>
        <dbReference type="ARBA" id="ARBA00022989"/>
    </source>
</evidence>
<evidence type="ECO:0000256" key="7">
    <source>
        <dbReference type="ARBA" id="ARBA00022982"/>
    </source>
</evidence>